<dbReference type="PANTHER" id="PTHR33376">
    <property type="match status" value="1"/>
</dbReference>
<proteinExistence type="predicted"/>
<dbReference type="InterPro" id="IPR018389">
    <property type="entry name" value="DctP_fam"/>
</dbReference>
<dbReference type="NCBIfam" id="NF037995">
    <property type="entry name" value="TRAP_S1"/>
    <property type="match status" value="1"/>
</dbReference>
<dbReference type="Pfam" id="PF03480">
    <property type="entry name" value="DctP"/>
    <property type="match status" value="1"/>
</dbReference>
<sequence length="355" mass="40843">MKKGMTIWMCFISAIVLISWVGMVSIAQAKTLKYSSPYGETNPMTSSMQWFGKELEKRTNGEYKAKFFFSGTMGKAPDMPEMCKNRAVDFIFTGMGYTPHIFKLNRGFELMYITENPHANGAALWDLYHNYKPIRDEWENNGLMMVFPAGIDIMACQGRKATRSVDDLKGQKLRSYAGVAEMIKLWDGNPIALSYAEIYDALNRGVLDGAFGIPSLNVYASRFWEVAPHLYNTGAGIYACTYFAMSKKTYDSFPENVKKVVEDLRIEGMARHREWMAQTEKEVFEKLKQEKTIQIINWSPEEKAKGKKLAVPGIWQAWLDEMEKGGLPGKEFIEKYRNLVQKYEKKYPYQNPYDF</sequence>
<organism evidence="2 3">
    <name type="scientific">Desulfosarcina widdelii</name>
    <dbReference type="NCBI Taxonomy" id="947919"/>
    <lineage>
        <taxon>Bacteria</taxon>
        <taxon>Pseudomonadati</taxon>
        <taxon>Thermodesulfobacteriota</taxon>
        <taxon>Desulfobacteria</taxon>
        <taxon>Desulfobacterales</taxon>
        <taxon>Desulfosarcinaceae</taxon>
        <taxon>Desulfosarcina</taxon>
    </lineage>
</organism>
<evidence type="ECO:0000313" key="2">
    <source>
        <dbReference type="EMBL" id="BBO78578.1"/>
    </source>
</evidence>
<evidence type="ECO:0000313" key="3">
    <source>
        <dbReference type="Proteomes" id="UP000427769"/>
    </source>
</evidence>
<dbReference type="EMBL" id="AP021875">
    <property type="protein sequence ID" value="BBO78578.1"/>
    <property type="molecule type" value="Genomic_DNA"/>
</dbReference>
<dbReference type="RefSeq" id="WP_155307193.1">
    <property type="nucleotide sequence ID" value="NZ_AP021875.1"/>
</dbReference>
<dbReference type="AlphaFoldDB" id="A0A5K7ZBV0"/>
<reference evidence="2 3" key="1">
    <citation type="submission" date="2019-11" db="EMBL/GenBank/DDBJ databases">
        <title>Comparative genomics of hydrocarbon-degrading Desulfosarcina strains.</title>
        <authorList>
            <person name="Watanabe M."/>
            <person name="Kojima H."/>
            <person name="Fukui M."/>
        </authorList>
    </citation>
    <scope>NUCLEOTIDE SEQUENCE [LARGE SCALE GENOMIC DNA]</scope>
    <source>
        <strain evidence="2 3">PP31</strain>
    </source>
</reference>
<dbReference type="InterPro" id="IPR038404">
    <property type="entry name" value="TRAP_DctP_sf"/>
</dbReference>
<gene>
    <name evidence="2" type="ORF">DSCW_59950</name>
</gene>
<accession>A0A5K7ZBV0</accession>
<name>A0A5K7ZBV0_9BACT</name>
<dbReference type="GO" id="GO:0055085">
    <property type="term" value="P:transmembrane transport"/>
    <property type="evidence" value="ECO:0007669"/>
    <property type="project" value="InterPro"/>
</dbReference>
<dbReference type="Gene3D" id="3.40.190.170">
    <property type="entry name" value="Bacterial extracellular solute-binding protein, family 7"/>
    <property type="match status" value="1"/>
</dbReference>
<dbReference type="OrthoDB" id="9783941at2"/>
<protein>
    <submittedName>
        <fullName evidence="2">C4-dicarboxylate ABC transporter substrate-binding protein</fullName>
    </submittedName>
</protein>
<keyword evidence="3" id="KW-1185">Reference proteome</keyword>
<dbReference type="PANTHER" id="PTHR33376:SF15">
    <property type="entry name" value="BLL6794 PROTEIN"/>
    <property type="match status" value="1"/>
</dbReference>
<evidence type="ECO:0000256" key="1">
    <source>
        <dbReference type="ARBA" id="ARBA00022729"/>
    </source>
</evidence>
<dbReference type="Proteomes" id="UP000427769">
    <property type="component" value="Chromosome"/>
</dbReference>
<dbReference type="KEGG" id="dwd:DSCW_59950"/>
<keyword evidence="1" id="KW-0732">Signal</keyword>